<dbReference type="Proteomes" id="UP000622475">
    <property type="component" value="Unassembled WGS sequence"/>
</dbReference>
<feature type="chain" id="PRO_5037027099" evidence="2">
    <location>
        <begin position="18"/>
        <end position="475"/>
    </location>
</feature>
<dbReference type="CDD" id="cd16027">
    <property type="entry name" value="SGSH"/>
    <property type="match status" value="1"/>
</dbReference>
<dbReference type="AlphaFoldDB" id="A0A929L0G2"/>
<dbReference type="PANTHER" id="PTHR43751">
    <property type="entry name" value="SULFATASE"/>
    <property type="match status" value="1"/>
</dbReference>
<dbReference type="InterPro" id="IPR017850">
    <property type="entry name" value="Alkaline_phosphatase_core_sf"/>
</dbReference>
<dbReference type="InterPro" id="IPR000917">
    <property type="entry name" value="Sulfatase_N"/>
</dbReference>
<evidence type="ECO:0000259" key="3">
    <source>
        <dbReference type="Pfam" id="PF00884"/>
    </source>
</evidence>
<organism evidence="4 5">
    <name type="scientific">Mucilaginibacter myungsuensis</name>
    <dbReference type="NCBI Taxonomy" id="649104"/>
    <lineage>
        <taxon>Bacteria</taxon>
        <taxon>Pseudomonadati</taxon>
        <taxon>Bacteroidota</taxon>
        <taxon>Sphingobacteriia</taxon>
        <taxon>Sphingobacteriales</taxon>
        <taxon>Sphingobacteriaceae</taxon>
        <taxon>Mucilaginibacter</taxon>
    </lineage>
</organism>
<dbReference type="Pfam" id="PF00884">
    <property type="entry name" value="Sulfatase"/>
    <property type="match status" value="1"/>
</dbReference>
<keyword evidence="5" id="KW-1185">Reference proteome</keyword>
<comment type="caution">
    <text evidence="4">The sequence shown here is derived from an EMBL/GenBank/DDBJ whole genome shotgun (WGS) entry which is preliminary data.</text>
</comment>
<name>A0A929L0G2_9SPHI</name>
<protein>
    <submittedName>
        <fullName evidence="4">Sulfatase</fullName>
    </submittedName>
</protein>
<dbReference type="PANTHER" id="PTHR43751:SF1">
    <property type="entry name" value="SULFATASE ATSG-RELATED"/>
    <property type="match status" value="1"/>
</dbReference>
<evidence type="ECO:0000256" key="1">
    <source>
        <dbReference type="SAM" id="MobiDB-lite"/>
    </source>
</evidence>
<evidence type="ECO:0000256" key="2">
    <source>
        <dbReference type="SAM" id="SignalP"/>
    </source>
</evidence>
<proteinExistence type="predicted"/>
<dbReference type="SUPFAM" id="SSF53649">
    <property type="entry name" value="Alkaline phosphatase-like"/>
    <property type="match status" value="1"/>
</dbReference>
<dbReference type="Gene3D" id="3.40.720.10">
    <property type="entry name" value="Alkaline Phosphatase, subunit A"/>
    <property type="match status" value="1"/>
</dbReference>
<evidence type="ECO:0000313" key="4">
    <source>
        <dbReference type="EMBL" id="MBE9663977.1"/>
    </source>
</evidence>
<gene>
    <name evidence="4" type="ORF">IRJ16_18990</name>
</gene>
<accession>A0A929L0G2</accession>
<dbReference type="InterPro" id="IPR052701">
    <property type="entry name" value="GAG_Ulvan_Degrading_Sulfatases"/>
</dbReference>
<feature type="domain" description="Sulfatase N-terminal" evidence="3">
    <location>
        <begin position="39"/>
        <end position="314"/>
    </location>
</feature>
<evidence type="ECO:0000313" key="5">
    <source>
        <dbReference type="Proteomes" id="UP000622475"/>
    </source>
</evidence>
<feature type="signal peptide" evidence="2">
    <location>
        <begin position="1"/>
        <end position="17"/>
    </location>
</feature>
<reference evidence="4" key="1">
    <citation type="submission" date="2020-10" db="EMBL/GenBank/DDBJ databases">
        <title>Mucilaginibacter mali sp. nov., isolated from rhizosphere soil of apple orchard.</title>
        <authorList>
            <person name="Lee J.-S."/>
            <person name="Kim H.S."/>
            <person name="Kim J.-S."/>
        </authorList>
    </citation>
    <scope>NUCLEOTIDE SEQUENCE</scope>
    <source>
        <strain evidence="4">KCTC 22746</strain>
    </source>
</reference>
<dbReference type="RefSeq" id="WP_194113228.1">
    <property type="nucleotide sequence ID" value="NZ_JADFFL010000009.1"/>
</dbReference>
<keyword evidence="2" id="KW-0732">Signal</keyword>
<dbReference type="EMBL" id="JADFFL010000009">
    <property type="protein sequence ID" value="MBE9663977.1"/>
    <property type="molecule type" value="Genomic_DNA"/>
</dbReference>
<feature type="region of interest" description="Disordered" evidence="1">
    <location>
        <begin position="455"/>
        <end position="475"/>
    </location>
</feature>
<sequence length="475" mass="53439">MKNIRSAILLLAAVVLAAATAWHKRTLPTKKAAQAVTKPNIIIIMADDLDSRQLSCYGGKNLKTTNIDQLAAEGVQFNKIFASEAICVPTRASLFTGLYPMRHGSFQNHKPVYADRDLKSVCQYMSALGYKVGLTGKDHVTKPTSVFPFDIIKGFEPNCVANTDDYFLDSVKNYITQKDKPYCLFVMSINPHAPWTVGDPKEFDPDKLVLPPSWVDTKRSRELYCLYLAEVRRLDNQVGDIMKMLKETGQDKNTMLVFLGEQGPQFPGGKWNSYDYGQKSSMIARFPGKIKARSQSDAIVQYEDITPTLIELAGGKPVAGLDGKSFLSALYGKTNTHRDYAYGIYNNIPEGKAYAMRSIRDQKYKLIFNLTAPMPYTNRFALNPENKNNMWASWQANAKTPQELKLVDRIVNRPAVEFFDMQADPYELNNLADQPQYKTQIASYTTKLKAWMAEQKDPGASIDKPNNKNANDKDN</sequence>